<dbReference type="PANTHER" id="PTHR33398:SF1">
    <property type="entry name" value="SMALL RIBOSOMAL SUBUNIT PROTEIN BS20C"/>
    <property type="match status" value="1"/>
</dbReference>
<dbReference type="AlphaFoldDB" id="A0AA43UBP8"/>
<dbReference type="PANTHER" id="PTHR33398">
    <property type="entry name" value="30S RIBOSOMAL PROTEIN S20"/>
    <property type="match status" value="1"/>
</dbReference>
<evidence type="ECO:0000256" key="5">
    <source>
        <dbReference type="ARBA" id="ARBA00023274"/>
    </source>
</evidence>
<evidence type="ECO:0000256" key="7">
    <source>
        <dbReference type="HAMAP-Rule" id="MF_00500"/>
    </source>
</evidence>
<dbReference type="Gene3D" id="1.20.58.110">
    <property type="entry name" value="Ribosomal protein S20"/>
    <property type="match status" value="1"/>
</dbReference>
<dbReference type="Pfam" id="PF01649">
    <property type="entry name" value="Ribosomal_S20p"/>
    <property type="match status" value="1"/>
</dbReference>
<feature type="region of interest" description="Disordered" evidence="8">
    <location>
        <begin position="1"/>
        <end position="23"/>
    </location>
</feature>
<dbReference type="GO" id="GO:0015935">
    <property type="term" value="C:small ribosomal subunit"/>
    <property type="evidence" value="ECO:0007669"/>
    <property type="project" value="TreeGrafter"/>
</dbReference>
<keyword evidence="2 7" id="KW-0699">rRNA-binding</keyword>
<evidence type="ECO:0000256" key="3">
    <source>
        <dbReference type="ARBA" id="ARBA00022884"/>
    </source>
</evidence>
<proteinExistence type="inferred from homology"/>
<dbReference type="InterPro" id="IPR002583">
    <property type="entry name" value="Ribosomal_bS20"/>
</dbReference>
<dbReference type="InterPro" id="IPR036510">
    <property type="entry name" value="Ribosomal_bS20_sf"/>
</dbReference>
<name>A0AA43UBP8_9LACT</name>
<comment type="function">
    <text evidence="7">Binds directly to 16S ribosomal RNA.</text>
</comment>
<organism evidence="9 10">
    <name type="scientific">Atopococcus tabaci</name>
    <dbReference type="NCBI Taxonomy" id="269774"/>
    <lineage>
        <taxon>Bacteria</taxon>
        <taxon>Bacillati</taxon>
        <taxon>Bacillota</taxon>
        <taxon>Bacilli</taxon>
        <taxon>Lactobacillales</taxon>
        <taxon>Carnobacteriaceae</taxon>
        <taxon>Atopococcus</taxon>
    </lineage>
</organism>
<gene>
    <name evidence="7 9" type="primary">rpsT</name>
    <name evidence="9" type="ORF">Q4F26_01045</name>
</gene>
<keyword evidence="3 7" id="KW-0694">RNA-binding</keyword>
<evidence type="ECO:0000256" key="8">
    <source>
        <dbReference type="SAM" id="MobiDB-lite"/>
    </source>
</evidence>
<evidence type="ECO:0000313" key="9">
    <source>
        <dbReference type="EMBL" id="MDO5456907.1"/>
    </source>
</evidence>
<reference evidence="9" key="1">
    <citation type="submission" date="2023-07" db="EMBL/GenBank/DDBJ databases">
        <title>Between Cages and Wild: Unraveling the Impact of Captivity on Animal Microbiomes and Antimicrobial Resistance.</title>
        <authorList>
            <person name="Schmartz G.P."/>
            <person name="Rehner J."/>
            <person name="Schuff M.J."/>
            <person name="Becker S.L."/>
            <person name="Kravczyk M."/>
            <person name="Gurevich A."/>
            <person name="Francke R."/>
            <person name="Mueller R."/>
            <person name="Keller V."/>
            <person name="Keller A."/>
        </authorList>
    </citation>
    <scope>NUCLEOTIDE SEQUENCE</scope>
    <source>
        <strain evidence="9">S39M_St_73</strain>
    </source>
</reference>
<dbReference type="EMBL" id="JAUNQW010000002">
    <property type="protein sequence ID" value="MDO5456907.1"/>
    <property type="molecule type" value="Genomic_DNA"/>
</dbReference>
<dbReference type="GO" id="GO:0005829">
    <property type="term" value="C:cytosol"/>
    <property type="evidence" value="ECO:0007669"/>
    <property type="project" value="TreeGrafter"/>
</dbReference>
<dbReference type="GO" id="GO:0003735">
    <property type="term" value="F:structural constituent of ribosome"/>
    <property type="evidence" value="ECO:0007669"/>
    <property type="project" value="InterPro"/>
</dbReference>
<evidence type="ECO:0000256" key="2">
    <source>
        <dbReference type="ARBA" id="ARBA00022730"/>
    </source>
</evidence>
<dbReference type="GO" id="GO:0070181">
    <property type="term" value="F:small ribosomal subunit rRNA binding"/>
    <property type="evidence" value="ECO:0007669"/>
    <property type="project" value="TreeGrafter"/>
</dbReference>
<dbReference type="HAMAP" id="MF_00500">
    <property type="entry name" value="Ribosomal_bS20"/>
    <property type="match status" value="1"/>
</dbReference>
<dbReference type="Proteomes" id="UP001171751">
    <property type="component" value="Unassembled WGS sequence"/>
</dbReference>
<dbReference type="GO" id="GO:0006412">
    <property type="term" value="P:translation"/>
    <property type="evidence" value="ECO:0007669"/>
    <property type="project" value="UniProtKB-UniRule"/>
</dbReference>
<protein>
    <recommendedName>
        <fullName evidence="6 7">Small ribosomal subunit protein bS20</fullName>
    </recommendedName>
</protein>
<dbReference type="NCBIfam" id="TIGR00029">
    <property type="entry name" value="S20"/>
    <property type="match status" value="1"/>
</dbReference>
<evidence type="ECO:0000313" key="10">
    <source>
        <dbReference type="Proteomes" id="UP001171751"/>
    </source>
</evidence>
<keyword evidence="5 7" id="KW-0687">Ribonucleoprotein</keyword>
<sequence>MPNLKSAIKRVRQSDEAGTRNKAQINSARTAIRKFEKAIEENDSNAGELHQEAVRLVDKAKSSGLVHENKANRIKSRLTKLNNA</sequence>
<evidence type="ECO:0000256" key="1">
    <source>
        <dbReference type="ARBA" id="ARBA00007634"/>
    </source>
</evidence>
<keyword evidence="10" id="KW-1185">Reference proteome</keyword>
<accession>A0AA43UBP8</accession>
<evidence type="ECO:0000256" key="4">
    <source>
        <dbReference type="ARBA" id="ARBA00022980"/>
    </source>
</evidence>
<comment type="caution">
    <text evidence="9">The sequence shown here is derived from an EMBL/GenBank/DDBJ whole genome shotgun (WGS) entry which is preliminary data.</text>
</comment>
<keyword evidence="4 7" id="KW-0689">Ribosomal protein</keyword>
<dbReference type="SUPFAM" id="SSF46992">
    <property type="entry name" value="Ribosomal protein S20"/>
    <property type="match status" value="1"/>
</dbReference>
<evidence type="ECO:0000256" key="6">
    <source>
        <dbReference type="ARBA" id="ARBA00035136"/>
    </source>
</evidence>
<comment type="similarity">
    <text evidence="1 7">Belongs to the bacterial ribosomal protein bS20 family.</text>
</comment>